<dbReference type="SUPFAM" id="SSF47413">
    <property type="entry name" value="lambda repressor-like DNA-binding domains"/>
    <property type="match status" value="1"/>
</dbReference>
<dbReference type="GO" id="GO:0003677">
    <property type="term" value="F:DNA binding"/>
    <property type="evidence" value="ECO:0007669"/>
    <property type="project" value="InterPro"/>
</dbReference>
<reference evidence="2 3" key="1">
    <citation type="submission" date="2015-07" db="EMBL/GenBank/DDBJ databases">
        <title>Genome sequencing of Kibdelosporangium phytohabitans.</title>
        <authorList>
            <person name="Qin S."/>
            <person name="Xing K."/>
        </authorList>
    </citation>
    <scope>NUCLEOTIDE SEQUENCE [LARGE SCALE GENOMIC DNA]</scope>
    <source>
        <strain evidence="2 3">KLBMP1111</strain>
    </source>
</reference>
<dbReference type="InterPro" id="IPR043917">
    <property type="entry name" value="DUF5753"/>
</dbReference>
<dbReference type="OrthoDB" id="4285266at2"/>
<evidence type="ECO:0000313" key="3">
    <source>
        <dbReference type="Proteomes" id="UP000063699"/>
    </source>
</evidence>
<accession>A0A0N9I4K1</accession>
<dbReference type="AlphaFoldDB" id="A0A0N9I4K1"/>
<feature type="domain" description="HTH cro/C1-type" evidence="1">
    <location>
        <begin position="1"/>
        <end position="53"/>
    </location>
</feature>
<evidence type="ECO:0000259" key="1">
    <source>
        <dbReference type="PROSITE" id="PS50943"/>
    </source>
</evidence>
<gene>
    <name evidence="2" type="ORF">AOZ06_32695</name>
</gene>
<evidence type="ECO:0000313" key="2">
    <source>
        <dbReference type="EMBL" id="ALG11012.1"/>
    </source>
</evidence>
<dbReference type="Proteomes" id="UP000063699">
    <property type="component" value="Chromosome"/>
</dbReference>
<dbReference type="STRING" id="860235.AOZ06_32695"/>
<dbReference type="PROSITE" id="PS50943">
    <property type="entry name" value="HTH_CROC1"/>
    <property type="match status" value="1"/>
</dbReference>
<protein>
    <recommendedName>
        <fullName evidence="1">HTH cro/C1-type domain-containing protein</fullName>
    </recommendedName>
</protein>
<organism evidence="2 3">
    <name type="scientific">Kibdelosporangium phytohabitans</name>
    <dbReference type="NCBI Taxonomy" id="860235"/>
    <lineage>
        <taxon>Bacteria</taxon>
        <taxon>Bacillati</taxon>
        <taxon>Actinomycetota</taxon>
        <taxon>Actinomycetes</taxon>
        <taxon>Pseudonocardiales</taxon>
        <taxon>Pseudonocardiaceae</taxon>
        <taxon>Kibdelosporangium</taxon>
    </lineage>
</organism>
<dbReference type="CDD" id="cd00093">
    <property type="entry name" value="HTH_XRE"/>
    <property type="match status" value="1"/>
</dbReference>
<dbReference type="InterPro" id="IPR010982">
    <property type="entry name" value="Lambda_DNA-bd_dom_sf"/>
</dbReference>
<proteinExistence type="predicted"/>
<name>A0A0N9I4K1_9PSEU</name>
<dbReference type="Gene3D" id="1.10.260.40">
    <property type="entry name" value="lambda repressor-like DNA-binding domains"/>
    <property type="match status" value="1"/>
</dbReference>
<dbReference type="Pfam" id="PF19054">
    <property type="entry name" value="DUF5753"/>
    <property type="match status" value="1"/>
</dbReference>
<sequence length="260" mass="29268">MREEAGLTLSEAADLLDKTKSALHRVETGETRLDVHLARSMMDKYDIYDPKLVDDAREAAKTPWYRAFGVEDMGYVDVETSAARVNEFSVLLVPGLLQTDAYMDAVFSSGHSQDPARMESQHKIRRIRQARLTDEERPLKIHAVLDEAALHREVGGAVVMREQLLHLIAVAARPAVTLRILPFDRGAHRSLMGSFTVLEFPDPSDPPMLYVEFPMGSLHIEDVEKVGEAKLRFEQLRRTALNLAYSVELLERLAVELYGA</sequence>
<dbReference type="Pfam" id="PF13560">
    <property type="entry name" value="HTH_31"/>
    <property type="match status" value="1"/>
</dbReference>
<dbReference type="InterPro" id="IPR001387">
    <property type="entry name" value="Cro/C1-type_HTH"/>
</dbReference>
<keyword evidence="3" id="KW-1185">Reference proteome</keyword>
<dbReference type="EMBL" id="CP012752">
    <property type="protein sequence ID" value="ALG11012.1"/>
    <property type="molecule type" value="Genomic_DNA"/>
</dbReference>
<dbReference type="KEGG" id="kphy:AOZ06_32695"/>